<dbReference type="GO" id="GO:0005634">
    <property type="term" value="C:nucleus"/>
    <property type="evidence" value="ECO:0007669"/>
    <property type="project" value="UniProtKB-SubCell"/>
</dbReference>
<comment type="subcellular location">
    <subcellularLocation>
        <location evidence="1">Nucleus</location>
    </subcellularLocation>
</comment>
<keyword evidence="7" id="KW-1185">Reference proteome</keyword>
<name>A0A397ITS2_9GLOM</name>
<keyword evidence="2" id="KW-0479">Metal-binding</keyword>
<dbReference type="Proteomes" id="UP000266861">
    <property type="component" value="Unassembled WGS sequence"/>
</dbReference>
<dbReference type="InterPro" id="IPR052035">
    <property type="entry name" value="ZnF_BED_domain_contain"/>
</dbReference>
<dbReference type="PANTHER" id="PTHR46481">
    <property type="entry name" value="ZINC FINGER BED DOMAIN-CONTAINING PROTEIN 4"/>
    <property type="match status" value="1"/>
</dbReference>
<evidence type="ECO:0000313" key="6">
    <source>
        <dbReference type="EMBL" id="RHZ78122.1"/>
    </source>
</evidence>
<comment type="caution">
    <text evidence="6">The sequence shown here is derived from an EMBL/GenBank/DDBJ whole genome shotgun (WGS) entry which is preliminary data.</text>
</comment>
<protein>
    <recommendedName>
        <fullName evidence="8">BED-type domain-containing protein</fullName>
    </recommendedName>
</protein>
<reference evidence="6 7" key="1">
    <citation type="submission" date="2018-08" db="EMBL/GenBank/DDBJ databases">
        <title>Genome and evolution of the arbuscular mycorrhizal fungus Diversispora epigaea (formerly Glomus versiforme) and its bacterial endosymbionts.</title>
        <authorList>
            <person name="Sun X."/>
            <person name="Fei Z."/>
            <person name="Harrison M."/>
        </authorList>
    </citation>
    <scope>NUCLEOTIDE SEQUENCE [LARGE SCALE GENOMIC DNA]</scope>
    <source>
        <strain evidence="6 7">IT104</strain>
    </source>
</reference>
<dbReference type="GO" id="GO:0008270">
    <property type="term" value="F:zinc ion binding"/>
    <property type="evidence" value="ECO:0007669"/>
    <property type="project" value="UniProtKB-KW"/>
</dbReference>
<evidence type="ECO:0000313" key="7">
    <source>
        <dbReference type="Proteomes" id="UP000266861"/>
    </source>
</evidence>
<evidence type="ECO:0008006" key="8">
    <source>
        <dbReference type="Google" id="ProtNLM"/>
    </source>
</evidence>
<sequence length="314" mass="36101">MADDFDQFEDYNTIDTIGTEHSIITIKKYKRKKSLFTRQHFEKRLNSKGKEIQICKFLDESGNRCNQIYRNAGGSTGNLIAHLRDAHSITSGIKYKRSKVLLKWMLITNQPISTVTNLVYKEMISHFNSSFNIPREQKIKTIISKSYKHNRENLMNLLNETTITNSYNKSDHKVDCPSQGEQYIPDFKIKNVMLEIKYAPSSHTSKTISELLYQCITSWNLEGRVIVMAIVTDNGANIKSTFPILIQKDKCENIQRISRKTYTLQLVIGKGLASVEILIAHAIIRLQVDLVTSTNKEDKSDGNKLRKIMFSKKE</sequence>
<gene>
    <name evidence="6" type="ORF">Glove_167g85</name>
</gene>
<proteinExistence type="predicted"/>
<evidence type="ECO:0000256" key="3">
    <source>
        <dbReference type="ARBA" id="ARBA00022771"/>
    </source>
</evidence>
<accession>A0A397ITS2</accession>
<keyword evidence="3" id="KW-0863">Zinc-finger</keyword>
<keyword evidence="4" id="KW-0862">Zinc</keyword>
<dbReference type="OrthoDB" id="2432905at2759"/>
<keyword evidence="5" id="KW-0539">Nucleus</keyword>
<dbReference type="PANTHER" id="PTHR46481:SF10">
    <property type="entry name" value="ZINC FINGER BED DOMAIN-CONTAINING PROTEIN 39"/>
    <property type="match status" value="1"/>
</dbReference>
<dbReference type="AlphaFoldDB" id="A0A397ITS2"/>
<evidence type="ECO:0000256" key="4">
    <source>
        <dbReference type="ARBA" id="ARBA00022833"/>
    </source>
</evidence>
<evidence type="ECO:0000256" key="1">
    <source>
        <dbReference type="ARBA" id="ARBA00004123"/>
    </source>
</evidence>
<evidence type="ECO:0000256" key="5">
    <source>
        <dbReference type="ARBA" id="ARBA00023242"/>
    </source>
</evidence>
<dbReference type="EMBL" id="PQFF01000157">
    <property type="protein sequence ID" value="RHZ78122.1"/>
    <property type="molecule type" value="Genomic_DNA"/>
</dbReference>
<evidence type="ECO:0000256" key="2">
    <source>
        <dbReference type="ARBA" id="ARBA00022723"/>
    </source>
</evidence>
<organism evidence="6 7">
    <name type="scientific">Diversispora epigaea</name>
    <dbReference type="NCBI Taxonomy" id="1348612"/>
    <lineage>
        <taxon>Eukaryota</taxon>
        <taxon>Fungi</taxon>
        <taxon>Fungi incertae sedis</taxon>
        <taxon>Mucoromycota</taxon>
        <taxon>Glomeromycotina</taxon>
        <taxon>Glomeromycetes</taxon>
        <taxon>Diversisporales</taxon>
        <taxon>Diversisporaceae</taxon>
        <taxon>Diversispora</taxon>
    </lineage>
</organism>